<evidence type="ECO:0000256" key="1">
    <source>
        <dbReference type="SAM" id="MobiDB-lite"/>
    </source>
</evidence>
<proteinExistence type="predicted"/>
<protein>
    <submittedName>
        <fullName evidence="2">Uncharacterized protein</fullName>
    </submittedName>
</protein>
<dbReference type="EMBL" id="KK914317">
    <property type="protein sequence ID" value="KDP41976.1"/>
    <property type="molecule type" value="Genomic_DNA"/>
</dbReference>
<dbReference type="OrthoDB" id="1935838at2759"/>
<sequence>MTAEVFEVAPEVAGVEISKASGDTLEYNKFYEENVRPALKDVVWSWQGESDRHEREGKITVGSNRFKLAILTGRETGGSSPVPTGSLEPPVPIPNI</sequence>
<gene>
    <name evidence="2" type="ORF">JCGZ_26994</name>
</gene>
<accession>A0A067L0I4</accession>
<name>A0A067L0I4_JATCU</name>
<feature type="region of interest" description="Disordered" evidence="1">
    <location>
        <begin position="74"/>
        <end position="96"/>
    </location>
</feature>
<dbReference type="AlphaFoldDB" id="A0A067L0I4"/>
<dbReference type="STRING" id="180498.A0A067L0I4"/>
<reference evidence="2 3" key="1">
    <citation type="journal article" date="2014" name="PLoS ONE">
        <title>Global Analysis of Gene Expression Profiles in Physic Nut (Jatropha curcas L.) Seedlings Exposed to Salt Stress.</title>
        <authorList>
            <person name="Zhang L."/>
            <person name="Zhang C."/>
            <person name="Wu P."/>
            <person name="Chen Y."/>
            <person name="Li M."/>
            <person name="Jiang H."/>
            <person name="Wu G."/>
        </authorList>
    </citation>
    <scope>NUCLEOTIDE SEQUENCE [LARGE SCALE GENOMIC DNA]</scope>
    <source>
        <strain evidence="3">cv. GZQX0401</strain>
        <tissue evidence="2">Young leaves</tissue>
    </source>
</reference>
<keyword evidence="3" id="KW-1185">Reference proteome</keyword>
<dbReference type="Gene3D" id="3.30.310.80">
    <property type="entry name" value="Kinase associated domain 1, KA1"/>
    <property type="match status" value="1"/>
</dbReference>
<organism evidence="2 3">
    <name type="scientific">Jatropha curcas</name>
    <name type="common">Barbados nut</name>
    <dbReference type="NCBI Taxonomy" id="180498"/>
    <lineage>
        <taxon>Eukaryota</taxon>
        <taxon>Viridiplantae</taxon>
        <taxon>Streptophyta</taxon>
        <taxon>Embryophyta</taxon>
        <taxon>Tracheophyta</taxon>
        <taxon>Spermatophyta</taxon>
        <taxon>Magnoliopsida</taxon>
        <taxon>eudicotyledons</taxon>
        <taxon>Gunneridae</taxon>
        <taxon>Pentapetalae</taxon>
        <taxon>rosids</taxon>
        <taxon>fabids</taxon>
        <taxon>Malpighiales</taxon>
        <taxon>Euphorbiaceae</taxon>
        <taxon>Crotonoideae</taxon>
        <taxon>Jatropheae</taxon>
        <taxon>Jatropha</taxon>
    </lineage>
</organism>
<evidence type="ECO:0000313" key="2">
    <source>
        <dbReference type="EMBL" id="KDP41976.1"/>
    </source>
</evidence>
<evidence type="ECO:0000313" key="3">
    <source>
        <dbReference type="Proteomes" id="UP000027138"/>
    </source>
</evidence>
<dbReference type="Proteomes" id="UP000027138">
    <property type="component" value="Unassembled WGS sequence"/>
</dbReference>